<evidence type="ECO:0000256" key="8">
    <source>
        <dbReference type="ARBA" id="ARBA00022692"/>
    </source>
</evidence>
<feature type="transmembrane region" description="Helical" evidence="12">
    <location>
        <begin position="194"/>
        <end position="213"/>
    </location>
</feature>
<evidence type="ECO:0000313" key="14">
    <source>
        <dbReference type="Proteomes" id="UP000283383"/>
    </source>
</evidence>
<sequence>MSLISKRRQILFSNNNYSHSSLRIIMPQSFIHIQKLFLVYICWKTILLIIALCSPGRGYDTSSSLSNPEYHQELPFAVRYVGQKLTRWDAIYFVKISNRGYVYEQEWAFGWGMTRLIALCTAGLERVLSCEGLESIVGILIAHIFHFLSVITLFYLTATIFTEESLQFSFNSACLHIISPAGIFLSAPYAESSCAFFSFAGCLIFTKSFYVKGDLRRDFLVLISGGLFGVTTVFRSNGVLNGCLLLEEAIRTLWDLKKNFQIITLRHLLVTSTAGLLVACGSLLPQYFAYNEYCRVDLPLRREWCMRAFPSIYTFVQEHYWNVGLFRYWKSSNLPLFVLSAPMYILLFISGVKAINPAQDKVSRSYEFKRNVKVEDVNIWIRRNLAITQLLLAFGTLSFAHVQIIVRISSSCQTWIWFVANSLLNQKKSLHKWSIRYMVTYCIVQAGLFSSFLPPA</sequence>
<feature type="transmembrane region" description="Helical" evidence="12">
    <location>
        <begin position="267"/>
        <end position="288"/>
    </location>
</feature>
<dbReference type="GO" id="GO:0000009">
    <property type="term" value="F:alpha-1,6-mannosyltransferase activity"/>
    <property type="evidence" value="ECO:0007669"/>
    <property type="project" value="InterPro"/>
</dbReference>
<keyword evidence="14" id="KW-1185">Reference proteome</keyword>
<comment type="caution">
    <text evidence="12">Lacks conserved residue(s) required for the propagation of feature annotation.</text>
</comment>
<feature type="transmembrane region" description="Helical" evidence="12">
    <location>
        <begin position="334"/>
        <end position="355"/>
    </location>
</feature>
<dbReference type="GO" id="GO:0004376">
    <property type="term" value="F:GPI mannosyltransferase activity"/>
    <property type="evidence" value="ECO:0007669"/>
    <property type="project" value="InterPro"/>
</dbReference>
<dbReference type="EMBL" id="MCBQ01019832">
    <property type="protein sequence ID" value="RKF56048.1"/>
    <property type="molecule type" value="Genomic_DNA"/>
</dbReference>
<feature type="transmembrane region" description="Helical" evidence="12">
    <location>
        <begin position="168"/>
        <end position="187"/>
    </location>
</feature>
<keyword evidence="5 12" id="KW-0337">GPI-anchor biosynthesis</keyword>
<evidence type="ECO:0000256" key="3">
    <source>
        <dbReference type="ARBA" id="ARBA00008698"/>
    </source>
</evidence>
<dbReference type="GO" id="GO:0031501">
    <property type="term" value="C:mannosyltransferase complex"/>
    <property type="evidence" value="ECO:0007669"/>
    <property type="project" value="TreeGrafter"/>
</dbReference>
<evidence type="ECO:0000256" key="7">
    <source>
        <dbReference type="ARBA" id="ARBA00022679"/>
    </source>
</evidence>
<evidence type="ECO:0000256" key="1">
    <source>
        <dbReference type="ARBA" id="ARBA00004477"/>
    </source>
</evidence>
<gene>
    <name evidence="13" type="ORF">GcM3_198037</name>
</gene>
<dbReference type="STRING" id="62708.A0A420HF59"/>
<feature type="transmembrane region" description="Helical" evidence="12">
    <location>
        <begin position="36"/>
        <end position="57"/>
    </location>
</feature>
<evidence type="ECO:0000256" key="9">
    <source>
        <dbReference type="ARBA" id="ARBA00022824"/>
    </source>
</evidence>
<comment type="function">
    <text evidence="12">Mannosyltransferase involved in glycosylphosphatidylinositol-anchor biosynthesis.</text>
</comment>
<name>A0A420HF59_9PEZI</name>
<evidence type="ECO:0000256" key="11">
    <source>
        <dbReference type="ARBA" id="ARBA00023136"/>
    </source>
</evidence>
<comment type="similarity">
    <text evidence="3 12">Belongs to the PIGV family.</text>
</comment>
<dbReference type="InterPro" id="IPR007315">
    <property type="entry name" value="PIG-V/Gpi18"/>
</dbReference>
<dbReference type="PANTHER" id="PTHR12468">
    <property type="entry name" value="GPI MANNOSYLTRANSFERASE 2"/>
    <property type="match status" value="1"/>
</dbReference>
<dbReference type="Proteomes" id="UP000283383">
    <property type="component" value="Unassembled WGS sequence"/>
</dbReference>
<keyword evidence="7 12" id="KW-0808">Transferase</keyword>
<evidence type="ECO:0000256" key="2">
    <source>
        <dbReference type="ARBA" id="ARBA00004687"/>
    </source>
</evidence>
<dbReference type="Pfam" id="PF04188">
    <property type="entry name" value="Mannosyl_trans2"/>
    <property type="match status" value="1"/>
</dbReference>
<dbReference type="AlphaFoldDB" id="A0A420HF59"/>
<feature type="transmembrane region" description="Helical" evidence="12">
    <location>
        <begin position="136"/>
        <end position="156"/>
    </location>
</feature>
<proteinExistence type="inferred from homology"/>
<dbReference type="GO" id="GO:0006506">
    <property type="term" value="P:GPI anchor biosynthetic process"/>
    <property type="evidence" value="ECO:0007669"/>
    <property type="project" value="UniProtKB-UniPathway"/>
</dbReference>
<reference evidence="13 14" key="1">
    <citation type="journal article" date="2018" name="BMC Genomics">
        <title>Comparative genome analyses reveal sequence features reflecting distinct modes of host-adaptation between dicot and monocot powdery mildew.</title>
        <authorList>
            <person name="Wu Y."/>
            <person name="Ma X."/>
            <person name="Pan Z."/>
            <person name="Kale S.D."/>
            <person name="Song Y."/>
            <person name="King H."/>
            <person name="Zhang Q."/>
            <person name="Presley C."/>
            <person name="Deng X."/>
            <person name="Wei C.I."/>
            <person name="Xiao S."/>
        </authorList>
    </citation>
    <scope>NUCLEOTIDE SEQUENCE [LARGE SCALE GENOMIC DNA]</scope>
    <source>
        <strain evidence="13">UMSG3</strain>
    </source>
</reference>
<comment type="subcellular location">
    <subcellularLocation>
        <location evidence="1 12">Endoplasmic reticulum membrane</location>
        <topology evidence="1 12">Multi-pass membrane protein</topology>
    </subcellularLocation>
</comment>
<dbReference type="EC" id="2.4.1.-" evidence="12"/>
<evidence type="ECO:0000256" key="4">
    <source>
        <dbReference type="ARBA" id="ARBA00013795"/>
    </source>
</evidence>
<protein>
    <recommendedName>
        <fullName evidence="4 12">GPI mannosyltransferase 2</fullName>
        <ecNumber evidence="12">2.4.1.-</ecNumber>
    </recommendedName>
</protein>
<dbReference type="UniPathway" id="UPA00196"/>
<evidence type="ECO:0000256" key="6">
    <source>
        <dbReference type="ARBA" id="ARBA00022676"/>
    </source>
</evidence>
<keyword evidence="11 12" id="KW-0472">Membrane</keyword>
<dbReference type="GO" id="GO:0005789">
    <property type="term" value="C:endoplasmic reticulum membrane"/>
    <property type="evidence" value="ECO:0007669"/>
    <property type="project" value="UniProtKB-SubCell"/>
</dbReference>
<evidence type="ECO:0000256" key="12">
    <source>
        <dbReference type="RuleBase" id="RU363112"/>
    </source>
</evidence>
<keyword evidence="6 12" id="KW-0328">Glycosyltransferase</keyword>
<evidence type="ECO:0000256" key="10">
    <source>
        <dbReference type="ARBA" id="ARBA00022989"/>
    </source>
</evidence>
<comment type="caution">
    <text evidence="13">The sequence shown here is derived from an EMBL/GenBank/DDBJ whole genome shotgun (WGS) entry which is preliminary data.</text>
</comment>
<keyword evidence="9 12" id="KW-0256">Endoplasmic reticulum</keyword>
<feature type="transmembrane region" description="Helical" evidence="12">
    <location>
        <begin position="435"/>
        <end position="453"/>
    </location>
</feature>
<evidence type="ECO:0000313" key="13">
    <source>
        <dbReference type="EMBL" id="RKF56048.1"/>
    </source>
</evidence>
<comment type="pathway">
    <text evidence="2 12">Glycolipid biosynthesis; glycosylphosphatidylinositol-anchor biosynthesis.</text>
</comment>
<dbReference type="PANTHER" id="PTHR12468:SF2">
    <property type="entry name" value="GPI MANNOSYLTRANSFERASE 2"/>
    <property type="match status" value="1"/>
</dbReference>
<accession>A0A420HF59</accession>
<keyword evidence="10 12" id="KW-1133">Transmembrane helix</keyword>
<organism evidence="13 14">
    <name type="scientific">Golovinomyces cichoracearum</name>
    <dbReference type="NCBI Taxonomy" id="62708"/>
    <lineage>
        <taxon>Eukaryota</taxon>
        <taxon>Fungi</taxon>
        <taxon>Dikarya</taxon>
        <taxon>Ascomycota</taxon>
        <taxon>Pezizomycotina</taxon>
        <taxon>Leotiomycetes</taxon>
        <taxon>Erysiphales</taxon>
        <taxon>Erysiphaceae</taxon>
        <taxon>Golovinomyces</taxon>
    </lineage>
</organism>
<evidence type="ECO:0000256" key="5">
    <source>
        <dbReference type="ARBA" id="ARBA00022502"/>
    </source>
</evidence>
<keyword evidence="8 12" id="KW-0812">Transmembrane</keyword>